<accession>A0ABU7GCX2</accession>
<gene>
    <name evidence="3" type="ORF">VRS74_04580</name>
</gene>
<dbReference type="InterPro" id="IPR003692">
    <property type="entry name" value="Hydantoinase_B"/>
</dbReference>
<comment type="caution">
    <text evidence="3">The sequence shown here is derived from an EMBL/GenBank/DDBJ whole genome shotgun (WGS) entry which is preliminary data.</text>
</comment>
<evidence type="ECO:0000256" key="1">
    <source>
        <dbReference type="SAM" id="MobiDB-lite"/>
    </source>
</evidence>
<dbReference type="Proteomes" id="UP001343492">
    <property type="component" value="Unassembled WGS sequence"/>
</dbReference>
<sequence>MPAQIIETNPTPFKKVAIDPVTLDIIENALRNARIEMDATLVRTAMSPGIREQGDAFPLIADPKGKMIVGQFGSFIDGFLKGFDGTLEDGDMIFLSDPYSCEGAISHSNDWLVLLPVFKDRRLIAYTAMFGHQSDIGGMVPGSMPIGASSIFEEGVRIPPVKIWKKGEYNDDLMKLVMHQTRKPDWCQADLNALIASCRVAARRVVEMAERFGDDVYVSATQELLDRNYRAMKALIGMAVAEEPVSFEDYVCDDGKGFGPYKIKCTMWREGDKVILDFDGTDPQSAASINFYLNENMFKMFFGIYMIMVFDPQILFNDGFYDLIDVRIPEGSLLKPKFPAALSGRTHALGRIFDILGGLLGQKTPEFLNAAGFSSSPHLFYSGWDNREAHKGEWFQLFQIGFGGIPGRPLGDGPDGHSLWPGFTNVPNEFLERYFPMRIERYSTEPDSGGAGLHRGGNGIRMTYRFLADGHIAIHDDRWFVPPWGVNGGHPGKRAKKVLERADGSTEIVGNKVEDVPVKEGDLLHFITWGGGGWGDPLERDPQVVGLEIRQGLVTAEGARAYGVVADADGTIDAAATEKLRSEMKAARGELPLFDYGPGIEALRANCQAETGLPAPKQPVWRHSGELREAAE</sequence>
<feature type="region of interest" description="Disordered" evidence="1">
    <location>
        <begin position="611"/>
        <end position="632"/>
    </location>
</feature>
<dbReference type="Pfam" id="PF02538">
    <property type="entry name" value="Hydantoinase_B"/>
    <property type="match status" value="1"/>
</dbReference>
<proteinExistence type="predicted"/>
<organism evidence="3 4">
    <name type="scientific">Altererythrobacter litoralis</name>
    <dbReference type="NCBI Taxonomy" id="3113904"/>
    <lineage>
        <taxon>Bacteria</taxon>
        <taxon>Pseudomonadati</taxon>
        <taxon>Pseudomonadota</taxon>
        <taxon>Alphaproteobacteria</taxon>
        <taxon>Sphingomonadales</taxon>
        <taxon>Erythrobacteraceae</taxon>
        <taxon>Altererythrobacter</taxon>
    </lineage>
</organism>
<dbReference type="InterPro" id="IPR045079">
    <property type="entry name" value="Oxoprolinase-like"/>
</dbReference>
<feature type="compositionally biased region" description="Basic and acidic residues" evidence="1">
    <location>
        <begin position="623"/>
        <end position="632"/>
    </location>
</feature>
<evidence type="ECO:0000259" key="2">
    <source>
        <dbReference type="Pfam" id="PF02538"/>
    </source>
</evidence>
<evidence type="ECO:0000313" key="4">
    <source>
        <dbReference type="Proteomes" id="UP001343492"/>
    </source>
</evidence>
<dbReference type="EMBL" id="JAZDQV010000003">
    <property type="protein sequence ID" value="MEE1876958.1"/>
    <property type="molecule type" value="Genomic_DNA"/>
</dbReference>
<keyword evidence="4" id="KW-1185">Reference proteome</keyword>
<name>A0ABU7GCX2_9SPHN</name>
<dbReference type="PANTHER" id="PTHR11365">
    <property type="entry name" value="5-OXOPROLINASE RELATED"/>
    <property type="match status" value="1"/>
</dbReference>
<dbReference type="RefSeq" id="WP_354144060.1">
    <property type="nucleotide sequence ID" value="NZ_JAZDQV010000003.1"/>
</dbReference>
<evidence type="ECO:0000313" key="3">
    <source>
        <dbReference type="EMBL" id="MEE1876958.1"/>
    </source>
</evidence>
<dbReference type="PANTHER" id="PTHR11365:SF23">
    <property type="entry name" value="HYPOTHETICAL 5-OXOPROLINASE (EUROFUNG)-RELATED"/>
    <property type="match status" value="1"/>
</dbReference>
<protein>
    <submittedName>
        <fullName evidence="3">Hydantoinase B/oxoprolinase family protein</fullName>
    </submittedName>
</protein>
<feature type="domain" description="Hydantoinase B/oxoprolinase" evidence="2">
    <location>
        <begin position="19"/>
        <end position="537"/>
    </location>
</feature>
<reference evidence="3 4" key="1">
    <citation type="submission" date="2024-01" db="EMBL/GenBank/DDBJ databases">
        <title>The genome sequence of Erythrobacteraceae sp. strain 1XM1-14.</title>
        <authorList>
            <person name="Liu Y."/>
        </authorList>
    </citation>
    <scope>NUCLEOTIDE SEQUENCE [LARGE SCALE GENOMIC DNA]</scope>
    <source>
        <strain evidence="3 4">1XM1-14</strain>
    </source>
</reference>